<dbReference type="InterPro" id="IPR023631">
    <property type="entry name" value="Amidase_dom"/>
</dbReference>
<sequence length="530" mass="58016">MSTSWQEIAAKKQAQREALIPPKWRLDASKYQSRSNLLNVPVECGILSGRQVDITSNYDAVGLLAQMRDGSFSVEEVVTAFCGLRHLANQIFFDEAIERARSLDRERAADSIKPLPKLFGLPISLKDSFKVPGVDATIGFICFANDKSTKHSVLCDMLLEQGAVFYCKTNIPQTLMTADSDNNVFGRCLNPHNTSLTAGGSSGGEGALIAMRGSIVGIGTDIAGSIRIPAHCNGTYGFKPSAGLVSLMGKRAPGRTGLVGVAPVAGPLATFARANALIMQVVLEAELWRRDSMLNHIPWRGITLPDRPLKIGIVEDDGQTTPTPPMRRAIQEVSEKLNNAGVEVVPLKLTHVKQDMDLLWFSFSMDGAKDYINSMERSGEPMVNSVRKTGLVAMPEKNIHEVLDFTIARIGAQERYREMWLSHGLDALIMPPAPFTAPKIDMWGGIIAYTGLWNLMDYPAAIIPVSKVSPNDKPDGAAKYGEEDAKFYKEYTGPDDYEDAPTTIQIVGMKQEDEYLAIVVEKLDAIIQGW</sequence>
<evidence type="ECO:0000259" key="5">
    <source>
        <dbReference type="Pfam" id="PF01425"/>
    </source>
</evidence>
<dbReference type="Pfam" id="PF01425">
    <property type="entry name" value="Amidase"/>
    <property type="match status" value="1"/>
</dbReference>
<dbReference type="PROSITE" id="PS00571">
    <property type="entry name" value="AMIDASES"/>
    <property type="match status" value="1"/>
</dbReference>
<feature type="domain" description="Amidase" evidence="5">
    <location>
        <begin position="89"/>
        <end position="515"/>
    </location>
</feature>
<comment type="similarity">
    <text evidence="2">Belongs to the amidase family.</text>
</comment>
<dbReference type="InterPro" id="IPR036928">
    <property type="entry name" value="AS_sf"/>
</dbReference>
<protein>
    <recommendedName>
        <fullName evidence="3">amidase</fullName>
        <ecNumber evidence="3">3.5.1.4</ecNumber>
    </recommendedName>
</protein>
<dbReference type="PANTHER" id="PTHR46072">
    <property type="entry name" value="AMIDASE-RELATED-RELATED"/>
    <property type="match status" value="1"/>
</dbReference>
<dbReference type="EMBL" id="JAVRRG010000105">
    <property type="protein sequence ID" value="KAK5085074.1"/>
    <property type="molecule type" value="Genomic_DNA"/>
</dbReference>
<evidence type="ECO:0000256" key="3">
    <source>
        <dbReference type="ARBA" id="ARBA00012922"/>
    </source>
</evidence>
<reference evidence="6 7" key="1">
    <citation type="submission" date="2023-08" db="EMBL/GenBank/DDBJ databases">
        <title>Black Yeasts Isolated from many extreme environments.</title>
        <authorList>
            <person name="Coleine C."/>
            <person name="Stajich J.E."/>
            <person name="Selbmann L."/>
        </authorList>
    </citation>
    <scope>NUCLEOTIDE SEQUENCE [LARGE SCALE GENOMIC DNA]</scope>
    <source>
        <strain evidence="6 7">CCFEE 5885</strain>
    </source>
</reference>
<comment type="caution">
    <text evidence="6">The sequence shown here is derived from an EMBL/GenBank/DDBJ whole genome shotgun (WGS) entry which is preliminary data.</text>
</comment>
<evidence type="ECO:0000313" key="7">
    <source>
        <dbReference type="Proteomes" id="UP001345013"/>
    </source>
</evidence>
<evidence type="ECO:0000256" key="4">
    <source>
        <dbReference type="ARBA" id="ARBA00022801"/>
    </source>
</evidence>
<dbReference type="SUPFAM" id="SSF75304">
    <property type="entry name" value="Amidase signature (AS) enzymes"/>
    <property type="match status" value="1"/>
</dbReference>
<accession>A0ABR0K4I4</accession>
<evidence type="ECO:0000256" key="2">
    <source>
        <dbReference type="ARBA" id="ARBA00009199"/>
    </source>
</evidence>
<dbReference type="InterPro" id="IPR020556">
    <property type="entry name" value="Amidase_CS"/>
</dbReference>
<keyword evidence="4" id="KW-0378">Hydrolase</keyword>
<dbReference type="EC" id="3.5.1.4" evidence="3"/>
<dbReference type="PANTHER" id="PTHR46072:SF3">
    <property type="entry name" value="AMIDASE"/>
    <property type="match status" value="1"/>
</dbReference>
<proteinExistence type="inferred from homology"/>
<dbReference type="Proteomes" id="UP001345013">
    <property type="component" value="Unassembled WGS sequence"/>
</dbReference>
<evidence type="ECO:0000313" key="6">
    <source>
        <dbReference type="EMBL" id="KAK5085074.1"/>
    </source>
</evidence>
<keyword evidence="7" id="KW-1185">Reference proteome</keyword>
<dbReference type="PIRSF" id="PIRSF001221">
    <property type="entry name" value="Amidase_fungi"/>
    <property type="match status" value="1"/>
</dbReference>
<name>A0ABR0K4I4_9EURO</name>
<gene>
    <name evidence="6" type="ORF">LTR24_007210</name>
</gene>
<organism evidence="6 7">
    <name type="scientific">Lithohypha guttulata</name>
    <dbReference type="NCBI Taxonomy" id="1690604"/>
    <lineage>
        <taxon>Eukaryota</taxon>
        <taxon>Fungi</taxon>
        <taxon>Dikarya</taxon>
        <taxon>Ascomycota</taxon>
        <taxon>Pezizomycotina</taxon>
        <taxon>Eurotiomycetes</taxon>
        <taxon>Chaetothyriomycetidae</taxon>
        <taxon>Chaetothyriales</taxon>
        <taxon>Trichomeriaceae</taxon>
        <taxon>Lithohypha</taxon>
    </lineage>
</organism>
<evidence type="ECO:0000256" key="1">
    <source>
        <dbReference type="ARBA" id="ARBA00001311"/>
    </source>
</evidence>
<dbReference type="Gene3D" id="3.90.1300.10">
    <property type="entry name" value="Amidase signature (AS) domain"/>
    <property type="match status" value="1"/>
</dbReference>
<comment type="catalytic activity">
    <reaction evidence="1">
        <text>a monocarboxylic acid amide + H2O = a monocarboxylate + NH4(+)</text>
        <dbReference type="Rhea" id="RHEA:12020"/>
        <dbReference type="ChEBI" id="CHEBI:15377"/>
        <dbReference type="ChEBI" id="CHEBI:28938"/>
        <dbReference type="ChEBI" id="CHEBI:35757"/>
        <dbReference type="ChEBI" id="CHEBI:83628"/>
        <dbReference type="EC" id="3.5.1.4"/>
    </reaction>
</comment>